<dbReference type="Pfam" id="PF05133">
    <property type="entry name" value="SPP1_portal"/>
    <property type="match status" value="1"/>
</dbReference>
<accession>A0A8S5M5R7</accession>
<dbReference type="InterPro" id="IPR006428">
    <property type="entry name" value="Portal_SPP1-type"/>
</dbReference>
<protein>
    <submittedName>
        <fullName evidence="2">PORTAL PROTEIN</fullName>
    </submittedName>
</protein>
<feature type="compositionally biased region" description="Basic and acidic residues" evidence="1">
    <location>
        <begin position="462"/>
        <end position="483"/>
    </location>
</feature>
<proteinExistence type="predicted"/>
<reference evidence="2" key="1">
    <citation type="journal article" date="2021" name="Proc. Natl. Acad. Sci. U.S.A.">
        <title>A Catalog of Tens of Thousands of Viruses from Human Metagenomes Reveals Hidden Associations with Chronic Diseases.</title>
        <authorList>
            <person name="Tisza M.J."/>
            <person name="Buck C.B."/>
        </authorList>
    </citation>
    <scope>NUCLEOTIDE SEQUENCE</scope>
    <source>
        <strain evidence="2">CtPi453</strain>
    </source>
</reference>
<name>A0A8S5M5R7_9CAUD</name>
<sequence>MDHVNEFEHGLDIEVSTRNDSLQFSRLANEQFRYSSAEELLDTSKGNKAFREMLTAFFEYQKQRLRILDSYAKGNNYSILSGKRRMDKEKADYRVRHRWGGYISSFATSYVIGNPVTVGIMEGGNKDQLQSIKEIEWNNDINALNSDLAFDASVFGRAYEYHFRDRDNMDRVVLISPLEMFVVRDLTVEQNIICAVHLPIYNDRVNMTVYTKDQVIKYKPFTYYSPRLILDEATKHNYNDIPVVEWWNNRYRMGDYESEISLIDAYDASESDTANYMSDLNDAMLLIKGDLDAIGATADNVAKMKDANTLLLQTGISATGQQTTADAGYIYKQYDVQGTEAYKNRLANDIHRFSRIPNLEDDHFNSTQSGIALLYKMIGLEQVRKDKETYFTKALRRRYELISNIHKAVNGPVIEANKLTFTFHPNIPQDVWTEIKAYIEAGGEVSQETLLNNASFTDFETETDRIKKEEGASDFERAKRVGEADESENSGQSEV</sequence>
<dbReference type="EMBL" id="BK014830">
    <property type="protein sequence ID" value="DAD77653.1"/>
    <property type="molecule type" value="Genomic_DNA"/>
</dbReference>
<evidence type="ECO:0000313" key="2">
    <source>
        <dbReference type="EMBL" id="DAD77653.1"/>
    </source>
</evidence>
<dbReference type="InterPro" id="IPR021145">
    <property type="entry name" value="Portal_protein_SPP1_Gp6-like"/>
</dbReference>
<organism evidence="2">
    <name type="scientific">Siphoviridae sp. ctPi453</name>
    <dbReference type="NCBI Taxonomy" id="2826324"/>
    <lineage>
        <taxon>Viruses</taxon>
        <taxon>Duplodnaviria</taxon>
        <taxon>Heunggongvirae</taxon>
        <taxon>Uroviricota</taxon>
        <taxon>Caudoviricetes</taxon>
    </lineage>
</organism>
<feature type="region of interest" description="Disordered" evidence="1">
    <location>
        <begin position="462"/>
        <end position="495"/>
    </location>
</feature>
<dbReference type="NCBIfam" id="TIGR01538">
    <property type="entry name" value="portal_SPP1"/>
    <property type="match status" value="1"/>
</dbReference>
<evidence type="ECO:0000256" key="1">
    <source>
        <dbReference type="SAM" id="MobiDB-lite"/>
    </source>
</evidence>